<evidence type="ECO:0000256" key="6">
    <source>
        <dbReference type="ARBA" id="ARBA00022989"/>
    </source>
</evidence>
<feature type="transmembrane region" description="Helical" evidence="9">
    <location>
        <begin position="169"/>
        <end position="186"/>
    </location>
</feature>
<dbReference type="EC" id="2.4.2.43" evidence="12"/>
<proteinExistence type="predicted"/>
<comment type="caution">
    <text evidence="12">The sequence shown here is derived from an EMBL/GenBank/DDBJ whole genome shotgun (WGS) entry which is preliminary data.</text>
</comment>
<protein>
    <submittedName>
        <fullName evidence="12">Undecaprenyl phosphate-alpha-4-amino-4-deoxy-L-arabinose arabinosyl transferase</fullName>
        <ecNumber evidence="12">2.4.2.43</ecNumber>
    </submittedName>
</protein>
<dbReference type="EMBL" id="PECC01000027">
    <property type="protein sequence ID" value="TDZ50090.1"/>
    <property type="molecule type" value="Genomic_DNA"/>
</dbReference>
<dbReference type="GO" id="GO:0010041">
    <property type="term" value="P:response to iron(III) ion"/>
    <property type="evidence" value="ECO:0007669"/>
    <property type="project" value="TreeGrafter"/>
</dbReference>
<feature type="transmembrane region" description="Helical" evidence="9">
    <location>
        <begin position="85"/>
        <end position="108"/>
    </location>
</feature>
<keyword evidence="4 12" id="KW-0808">Transferase</keyword>
<dbReference type="InterPro" id="IPR056785">
    <property type="entry name" value="YkcA/B-like_C"/>
</dbReference>
<evidence type="ECO:0000256" key="2">
    <source>
        <dbReference type="ARBA" id="ARBA00022475"/>
    </source>
</evidence>
<feature type="domain" description="Glycosyltransferase RgtA/B/C/D-like" evidence="10">
    <location>
        <begin position="70"/>
        <end position="231"/>
    </location>
</feature>
<evidence type="ECO:0000256" key="5">
    <source>
        <dbReference type="ARBA" id="ARBA00022692"/>
    </source>
</evidence>
<name>A0A4R8R4G6_9MYCO</name>
<feature type="transmembrane region" description="Helical" evidence="9">
    <location>
        <begin position="145"/>
        <end position="162"/>
    </location>
</feature>
<evidence type="ECO:0000313" key="12">
    <source>
        <dbReference type="EMBL" id="TDZ50090.1"/>
    </source>
</evidence>
<evidence type="ECO:0000256" key="7">
    <source>
        <dbReference type="ARBA" id="ARBA00023136"/>
    </source>
</evidence>
<sequence length="633" mass="67647">MTDIDASMSRTRERLILAAILLTIAVVYLWDISQNGWSNAFYAAAVQSGSESWKAWFFGSFDPQNYVTVDKPAGGLWLMGLSARLFGFSSASMLIPQAVLAIASAALIRAAVRRQAGPSAGLLAAALFALIPVVSVMFRHSNPDAPMVFGMVVAAYFTTRAIDSERSRSAAGWLALAGVGIGFAFLCKTLEGLLVAPALLLAYLVSAKWPWKTTLLHIIGAGVALLASSGWWMAAVALTPAASRPYVDNSTDNSEWTLAVGYNGLDRLLGDNSDGMGGGRGSGPGFSGTPGIFRLFQDTQADHIAWLLPTAFIALILGLIIVGKTPQTAGWTGRLRAITTNPAGAGLVLWGTWMVSNYVILSYMAKQFHPYYTSAMAPAIAGSLAIGTVLLWRHRSERIGKFGLSALALSATVMAFVLLRRIPAWLPWLRWVLLIGGLVVAVVLALGALERSARLRYAIAAVALVVSLGGSFAFTIANVTTPKVGGLSSSGPAIAKDDKFGGQPPEPLDPALAAQIKDSGARWPVATTNTRTAAPIQLETNAPVMAIGGFSGRDNPITLQQFIEYTQDGAVQFYAESVKDKDKQDKDKQKEQPQQGDDTKRVADEVQKWVETHFSSKDYGDLRVFDLSIPPKP</sequence>
<feature type="transmembrane region" description="Helical" evidence="9">
    <location>
        <begin position="15"/>
        <end position="32"/>
    </location>
</feature>
<dbReference type="Pfam" id="PF13231">
    <property type="entry name" value="PMT_2"/>
    <property type="match status" value="1"/>
</dbReference>
<feature type="region of interest" description="Disordered" evidence="8">
    <location>
        <begin position="578"/>
        <end position="603"/>
    </location>
</feature>
<evidence type="ECO:0000256" key="3">
    <source>
        <dbReference type="ARBA" id="ARBA00022676"/>
    </source>
</evidence>
<evidence type="ECO:0000256" key="9">
    <source>
        <dbReference type="SAM" id="Phobius"/>
    </source>
</evidence>
<gene>
    <name evidence="12" type="primary">arnT_1</name>
    <name evidence="12" type="ORF">CCUG63697_01592</name>
</gene>
<evidence type="ECO:0000259" key="10">
    <source>
        <dbReference type="Pfam" id="PF13231"/>
    </source>
</evidence>
<dbReference type="GO" id="GO:0009103">
    <property type="term" value="P:lipopolysaccharide biosynthetic process"/>
    <property type="evidence" value="ECO:0007669"/>
    <property type="project" value="UniProtKB-ARBA"/>
</dbReference>
<evidence type="ECO:0000256" key="4">
    <source>
        <dbReference type="ARBA" id="ARBA00022679"/>
    </source>
</evidence>
<keyword evidence="7 9" id="KW-0472">Membrane</keyword>
<evidence type="ECO:0000313" key="13">
    <source>
        <dbReference type="Proteomes" id="UP000295165"/>
    </source>
</evidence>
<feature type="transmembrane region" description="Helical" evidence="9">
    <location>
        <begin position="218"/>
        <end position="238"/>
    </location>
</feature>
<feature type="transmembrane region" description="Helical" evidence="9">
    <location>
        <begin position="192"/>
        <end position="211"/>
    </location>
</feature>
<keyword evidence="6 9" id="KW-1133">Transmembrane helix</keyword>
<evidence type="ECO:0000256" key="1">
    <source>
        <dbReference type="ARBA" id="ARBA00004651"/>
    </source>
</evidence>
<keyword evidence="5 9" id="KW-0812">Transmembrane</keyword>
<dbReference type="GO" id="GO:0103015">
    <property type="term" value="F:4-amino-4-deoxy-L-arabinose transferase activity"/>
    <property type="evidence" value="ECO:0007669"/>
    <property type="project" value="UniProtKB-EC"/>
</dbReference>
<keyword evidence="3 12" id="KW-0328">Glycosyltransferase</keyword>
<organism evidence="12 13">
    <name type="scientific">Mycobacteroides franklinii</name>
    <dbReference type="NCBI Taxonomy" id="948102"/>
    <lineage>
        <taxon>Bacteria</taxon>
        <taxon>Bacillati</taxon>
        <taxon>Actinomycetota</taxon>
        <taxon>Actinomycetes</taxon>
        <taxon>Mycobacteriales</taxon>
        <taxon>Mycobacteriaceae</taxon>
        <taxon>Mycobacteroides</taxon>
    </lineage>
</organism>
<feature type="domain" description="Putative mannosyltransferase YkcA/B-like C-terminal" evidence="11">
    <location>
        <begin position="517"/>
        <end position="612"/>
    </location>
</feature>
<comment type="subcellular location">
    <subcellularLocation>
        <location evidence="1">Cell membrane</location>
        <topology evidence="1">Multi-pass membrane protein</topology>
    </subcellularLocation>
</comment>
<dbReference type="GO" id="GO:0005886">
    <property type="term" value="C:plasma membrane"/>
    <property type="evidence" value="ECO:0007669"/>
    <property type="project" value="UniProtKB-SubCell"/>
</dbReference>
<feature type="transmembrane region" description="Helical" evidence="9">
    <location>
        <begin position="343"/>
        <end position="365"/>
    </location>
</feature>
<feature type="transmembrane region" description="Helical" evidence="9">
    <location>
        <begin position="371"/>
        <end position="392"/>
    </location>
</feature>
<dbReference type="InterPro" id="IPR050297">
    <property type="entry name" value="LipidA_mod_glycosyltrf_83"/>
</dbReference>
<dbReference type="AlphaFoldDB" id="A0A4R8R4G6"/>
<dbReference type="InterPro" id="IPR038731">
    <property type="entry name" value="RgtA/B/C-like"/>
</dbReference>
<keyword evidence="2" id="KW-1003">Cell membrane</keyword>
<reference evidence="12 13" key="1">
    <citation type="journal article" date="2019" name="Sci. Rep.">
        <title>Extended insight into the Mycobacterium chelonae-abscessus complex through whole genome sequencing of Mycobacterium salmoniphilum outbreak and Mycobacterium salmoniphilum-like strains.</title>
        <authorList>
            <person name="Behra P.R.K."/>
            <person name="Das S."/>
            <person name="Pettersson B.M.F."/>
            <person name="Shirreff L."/>
            <person name="DuCote T."/>
            <person name="Jacobsson K.G."/>
            <person name="Ennis D.G."/>
            <person name="Kirsebom L.A."/>
        </authorList>
    </citation>
    <scope>NUCLEOTIDE SEQUENCE [LARGE SCALE GENOMIC DNA]</scope>
    <source>
        <strain evidence="12 13">CCUG 63697</strain>
    </source>
</reference>
<dbReference type="PANTHER" id="PTHR33908">
    <property type="entry name" value="MANNOSYLTRANSFERASE YKCB-RELATED"/>
    <property type="match status" value="1"/>
</dbReference>
<feature type="transmembrane region" description="Helical" evidence="9">
    <location>
        <begin position="428"/>
        <end position="449"/>
    </location>
</feature>
<dbReference type="Pfam" id="PF24878">
    <property type="entry name" value="YkcB_C"/>
    <property type="match status" value="1"/>
</dbReference>
<feature type="transmembrane region" description="Helical" evidence="9">
    <location>
        <begin position="303"/>
        <end position="322"/>
    </location>
</feature>
<evidence type="ECO:0000256" key="8">
    <source>
        <dbReference type="SAM" id="MobiDB-lite"/>
    </source>
</evidence>
<evidence type="ECO:0000259" key="11">
    <source>
        <dbReference type="Pfam" id="PF24878"/>
    </source>
</evidence>
<feature type="transmembrane region" description="Helical" evidence="9">
    <location>
        <begin position="404"/>
        <end position="422"/>
    </location>
</feature>
<keyword evidence="13" id="KW-1185">Reference proteome</keyword>
<dbReference type="Proteomes" id="UP000295165">
    <property type="component" value="Unassembled WGS sequence"/>
</dbReference>
<feature type="transmembrane region" description="Helical" evidence="9">
    <location>
        <begin position="120"/>
        <end position="139"/>
    </location>
</feature>
<dbReference type="PANTHER" id="PTHR33908:SF3">
    <property type="entry name" value="UNDECAPRENYL PHOSPHATE-ALPHA-4-AMINO-4-DEOXY-L-ARABINOSE ARABINOSYL TRANSFERASE"/>
    <property type="match status" value="1"/>
</dbReference>
<feature type="transmembrane region" description="Helical" evidence="9">
    <location>
        <begin position="456"/>
        <end position="477"/>
    </location>
</feature>
<accession>A0A4R8R4G6</accession>